<evidence type="ECO:0000256" key="3">
    <source>
        <dbReference type="ARBA" id="ARBA00023002"/>
    </source>
</evidence>
<name>A0ABR4NC50_9FUNG</name>
<dbReference type="PRINTS" id="PR00463">
    <property type="entry name" value="EP450I"/>
</dbReference>
<dbReference type="PRINTS" id="PR00385">
    <property type="entry name" value="P450"/>
</dbReference>
<dbReference type="InterPro" id="IPR002401">
    <property type="entry name" value="Cyt_P450_E_grp-I"/>
</dbReference>
<keyword evidence="7" id="KW-1185">Reference proteome</keyword>
<comment type="similarity">
    <text evidence="1 5">Belongs to the cytochrome P450 family.</text>
</comment>
<sequence>MSSGIVSSLVALLARAGDPHHRRSLVAAALAALFAAALAYYRHDAIGSGVRLPKSIKRAKGFLPIIGGLIPSIRNYNRALDYFLEAAASENFKTQCLPVPFAPPFIFFLDPAGVEFILKTEFDSFVKGNLFVSRMKQILGHGIFVSDGETWRVQRKTASHIFSTKKFREFFETVFASEMQELIARLRKSADGTTVVDMQDNFFRFTLDGFGQIGFGVELNTMQKDNVPFAAAFDRAQGVMDYRFFSPLWWLEELIVFPRWLQMRRDASTIRSFAADIVRERKAESAAVRDSRSDLLTLFMNVRDDNGVPLDDERLCDDVLNFIIAGRDTTAQALSWCIYYLNKEPRTMAKLVAEIDETLGEKLAPTYDQAKSMKYANAVFHEALRLSPSVPKDIKLAARDTVFPDGTMVPKGAAVVWSAYVMARNPNIWGSNAAEFVPERWLDGRLPSQFEYPVFNAGPRVCLGKALAELEGVYVLVSLLRQFEVRVVDLASVHYANSLTMPMRGGLKCTVRERRL</sequence>
<accession>A0ABR4NC50</accession>
<dbReference type="PROSITE" id="PS00086">
    <property type="entry name" value="CYTOCHROME_P450"/>
    <property type="match status" value="1"/>
</dbReference>
<dbReference type="Proteomes" id="UP001527925">
    <property type="component" value="Unassembled WGS sequence"/>
</dbReference>
<gene>
    <name evidence="6" type="ORF">HK105_203443</name>
</gene>
<dbReference type="EMBL" id="JADGIZ020000013">
    <property type="protein sequence ID" value="KAL2917011.1"/>
    <property type="molecule type" value="Genomic_DNA"/>
</dbReference>
<dbReference type="InterPro" id="IPR036396">
    <property type="entry name" value="Cyt_P450_sf"/>
</dbReference>
<keyword evidence="5" id="KW-0503">Monooxygenase</keyword>
<proteinExistence type="inferred from homology"/>
<dbReference type="Gene3D" id="1.10.630.10">
    <property type="entry name" value="Cytochrome P450"/>
    <property type="match status" value="1"/>
</dbReference>
<dbReference type="InterPro" id="IPR017972">
    <property type="entry name" value="Cyt_P450_CS"/>
</dbReference>
<keyword evidence="3 5" id="KW-0560">Oxidoreductase</keyword>
<dbReference type="Pfam" id="PF00067">
    <property type="entry name" value="p450"/>
    <property type="match status" value="1"/>
</dbReference>
<dbReference type="SUPFAM" id="SSF48264">
    <property type="entry name" value="Cytochrome P450"/>
    <property type="match status" value="1"/>
</dbReference>
<reference evidence="6 7" key="1">
    <citation type="submission" date="2023-09" db="EMBL/GenBank/DDBJ databases">
        <title>Pangenome analysis of Batrachochytrium dendrobatidis and related Chytrids.</title>
        <authorList>
            <person name="Yacoub M.N."/>
            <person name="Stajich J.E."/>
            <person name="James T.Y."/>
        </authorList>
    </citation>
    <scope>NUCLEOTIDE SEQUENCE [LARGE SCALE GENOMIC DNA]</scope>
    <source>
        <strain evidence="6 7">JEL0888</strain>
    </source>
</reference>
<protein>
    <recommendedName>
        <fullName evidence="8">Cytochrome P450</fullName>
    </recommendedName>
</protein>
<evidence type="ECO:0000313" key="6">
    <source>
        <dbReference type="EMBL" id="KAL2917011.1"/>
    </source>
</evidence>
<dbReference type="PANTHER" id="PTHR24296">
    <property type="entry name" value="CYTOCHROME P450"/>
    <property type="match status" value="1"/>
</dbReference>
<evidence type="ECO:0000313" key="7">
    <source>
        <dbReference type="Proteomes" id="UP001527925"/>
    </source>
</evidence>
<comment type="caution">
    <text evidence="6">The sequence shown here is derived from an EMBL/GenBank/DDBJ whole genome shotgun (WGS) entry which is preliminary data.</text>
</comment>
<keyword evidence="5" id="KW-0349">Heme</keyword>
<dbReference type="InterPro" id="IPR001128">
    <property type="entry name" value="Cyt_P450"/>
</dbReference>
<evidence type="ECO:0008006" key="8">
    <source>
        <dbReference type="Google" id="ProtNLM"/>
    </source>
</evidence>
<evidence type="ECO:0000256" key="5">
    <source>
        <dbReference type="RuleBase" id="RU000461"/>
    </source>
</evidence>
<organism evidence="6 7">
    <name type="scientific">Polyrhizophydium stewartii</name>
    <dbReference type="NCBI Taxonomy" id="2732419"/>
    <lineage>
        <taxon>Eukaryota</taxon>
        <taxon>Fungi</taxon>
        <taxon>Fungi incertae sedis</taxon>
        <taxon>Chytridiomycota</taxon>
        <taxon>Chytridiomycota incertae sedis</taxon>
        <taxon>Chytridiomycetes</taxon>
        <taxon>Rhizophydiales</taxon>
        <taxon>Rhizophydiales incertae sedis</taxon>
        <taxon>Polyrhizophydium</taxon>
    </lineage>
</organism>
<keyword evidence="2 5" id="KW-0479">Metal-binding</keyword>
<evidence type="ECO:0000256" key="2">
    <source>
        <dbReference type="ARBA" id="ARBA00022723"/>
    </source>
</evidence>
<evidence type="ECO:0000256" key="1">
    <source>
        <dbReference type="ARBA" id="ARBA00010617"/>
    </source>
</evidence>
<evidence type="ECO:0000256" key="4">
    <source>
        <dbReference type="ARBA" id="ARBA00023004"/>
    </source>
</evidence>
<keyword evidence="4 5" id="KW-0408">Iron</keyword>